<dbReference type="InterPro" id="IPR050542">
    <property type="entry name" value="Glycosyl_Hydrlase18_Chitinase"/>
</dbReference>
<dbReference type="GO" id="GO:0005576">
    <property type="term" value="C:extracellular region"/>
    <property type="evidence" value="ECO:0007669"/>
    <property type="project" value="TreeGrafter"/>
</dbReference>
<evidence type="ECO:0000256" key="8">
    <source>
        <dbReference type="RuleBase" id="RU000489"/>
    </source>
</evidence>
<evidence type="ECO:0000256" key="4">
    <source>
        <dbReference type="ARBA" id="ARBA00023024"/>
    </source>
</evidence>
<dbReference type="InterPro" id="IPR015940">
    <property type="entry name" value="UBA"/>
</dbReference>
<dbReference type="OrthoDB" id="1732493at2759"/>
<evidence type="ECO:0000313" key="13">
    <source>
        <dbReference type="EMBL" id="KAB2569225.1"/>
    </source>
</evidence>
<evidence type="ECO:0000256" key="2">
    <source>
        <dbReference type="ARBA" id="ARBA00012729"/>
    </source>
</evidence>
<dbReference type="Proteomes" id="UP000325902">
    <property type="component" value="Unassembled WGS sequence"/>
</dbReference>
<dbReference type="EMBL" id="VCHE01000213">
    <property type="protein sequence ID" value="KAB2569225.1"/>
    <property type="molecule type" value="Genomic_DNA"/>
</dbReference>
<keyword evidence="14" id="KW-1185">Reference proteome</keyword>
<dbReference type="CDD" id="cd14309">
    <property type="entry name" value="UBA_scDdi1_like"/>
    <property type="match status" value="1"/>
</dbReference>
<dbReference type="EC" id="3.2.1.14" evidence="2"/>
<evidence type="ECO:0000259" key="11">
    <source>
        <dbReference type="PROSITE" id="PS50030"/>
    </source>
</evidence>
<comment type="similarity">
    <text evidence="9">Belongs to the glycosyl hydrolase 18 family.</text>
</comment>
<dbReference type="GO" id="GO:0008843">
    <property type="term" value="F:endochitinase activity"/>
    <property type="evidence" value="ECO:0007669"/>
    <property type="project" value="UniProtKB-EC"/>
</dbReference>
<keyword evidence="4" id="KW-0146">Chitin degradation</keyword>
<evidence type="ECO:0000256" key="9">
    <source>
        <dbReference type="RuleBase" id="RU004453"/>
    </source>
</evidence>
<feature type="domain" description="GH18" evidence="12">
    <location>
        <begin position="30"/>
        <end position="358"/>
    </location>
</feature>
<proteinExistence type="inferred from homology"/>
<dbReference type="PANTHER" id="PTHR45708:SF60">
    <property type="entry name" value="III CHITINASE, PUTATIVE (AFU_ORTHOLOGUE AFUA_5G03850)-RELATED"/>
    <property type="match status" value="1"/>
</dbReference>
<dbReference type="Pfam" id="PF00704">
    <property type="entry name" value="Glyco_hydro_18"/>
    <property type="match status" value="1"/>
</dbReference>
<comment type="caution">
    <text evidence="13">The sequence shown here is derived from an EMBL/GenBank/DDBJ whole genome shotgun (WGS) entry which is preliminary data.</text>
</comment>
<organism evidence="13 14">
    <name type="scientific">Lasiodiplodia theobromae</name>
    <dbReference type="NCBI Taxonomy" id="45133"/>
    <lineage>
        <taxon>Eukaryota</taxon>
        <taxon>Fungi</taxon>
        <taxon>Dikarya</taxon>
        <taxon>Ascomycota</taxon>
        <taxon>Pezizomycotina</taxon>
        <taxon>Dothideomycetes</taxon>
        <taxon>Dothideomycetes incertae sedis</taxon>
        <taxon>Botryosphaeriales</taxon>
        <taxon>Botryosphaeriaceae</taxon>
        <taxon>Lasiodiplodia</taxon>
    </lineage>
</organism>
<protein>
    <recommendedName>
        <fullName evidence="2">chitinase</fullName>
        <ecNumber evidence="2">3.2.1.14</ecNumber>
    </recommendedName>
</protein>
<dbReference type="InterPro" id="IPR001223">
    <property type="entry name" value="Glyco_hydro18_cat"/>
</dbReference>
<comment type="catalytic activity">
    <reaction evidence="1">
        <text>Random endo-hydrolysis of N-acetyl-beta-D-glucosaminide (1-&gt;4)-beta-linkages in chitin and chitodextrins.</text>
        <dbReference type="EC" id="3.2.1.14"/>
    </reaction>
</comment>
<keyword evidence="5" id="KW-0119">Carbohydrate metabolism</keyword>
<dbReference type="GO" id="GO:0006032">
    <property type="term" value="P:chitin catabolic process"/>
    <property type="evidence" value="ECO:0007669"/>
    <property type="project" value="UniProtKB-KW"/>
</dbReference>
<name>A0A5N5CV50_9PEZI</name>
<dbReference type="InterPro" id="IPR009060">
    <property type="entry name" value="UBA-like_sf"/>
</dbReference>
<keyword evidence="6 8" id="KW-0326">Glycosidase</keyword>
<gene>
    <name evidence="13" type="ORF">DBV05_g12100</name>
</gene>
<dbReference type="Gene3D" id="1.10.8.10">
    <property type="entry name" value="DNA helicase RuvA subunit, C-terminal domain"/>
    <property type="match status" value="1"/>
</dbReference>
<evidence type="ECO:0000256" key="7">
    <source>
        <dbReference type="ARBA" id="ARBA00023326"/>
    </source>
</evidence>
<accession>A0A5N5CV50</accession>
<dbReference type="PANTHER" id="PTHR45708">
    <property type="entry name" value="ENDOCHITINASE"/>
    <property type="match status" value="1"/>
</dbReference>
<dbReference type="SUPFAM" id="SSF51445">
    <property type="entry name" value="(Trans)glycosidases"/>
    <property type="match status" value="1"/>
</dbReference>
<evidence type="ECO:0000256" key="5">
    <source>
        <dbReference type="ARBA" id="ARBA00023277"/>
    </source>
</evidence>
<evidence type="ECO:0000313" key="14">
    <source>
        <dbReference type="Proteomes" id="UP000325902"/>
    </source>
</evidence>
<dbReference type="AlphaFoldDB" id="A0A5N5CV50"/>
<evidence type="ECO:0000256" key="1">
    <source>
        <dbReference type="ARBA" id="ARBA00000822"/>
    </source>
</evidence>
<keyword evidence="7" id="KW-0624">Polysaccharide degradation</keyword>
<reference evidence="13 14" key="1">
    <citation type="journal article" date="2019" name="Sci. Rep.">
        <title>A multi-omics analysis of the grapevine pathogen Lasiodiplodia theobromae reveals that temperature affects the expression of virulence- and pathogenicity-related genes.</title>
        <authorList>
            <person name="Felix C."/>
            <person name="Meneses R."/>
            <person name="Goncalves M.F.M."/>
            <person name="Tilleman L."/>
            <person name="Duarte A.S."/>
            <person name="Jorrin-Novo J.V."/>
            <person name="Van de Peer Y."/>
            <person name="Deforce D."/>
            <person name="Van Nieuwerburgh F."/>
            <person name="Esteves A.C."/>
            <person name="Alves A."/>
        </authorList>
    </citation>
    <scope>NUCLEOTIDE SEQUENCE [LARGE SCALE GENOMIC DNA]</scope>
    <source>
        <strain evidence="13 14">LA-SOL3</strain>
    </source>
</reference>
<sequence length="422" mass="45180">MPPTPPPPPPPADLQEQQQELLDSATHPLPRFILYAQTHHKPGPEPQEPVSLLPLLTHCTGVTHVIIAAIHLNDGPGNITLNDHRPDHSRFDTLWAEVRQLQDAGVKVMGMLGGAAKGSYWRLQGSAEEFEAYYTPLRDLVRHHHLDGLDLDVEEAIELPTILRLLTRLRADFGPSFITTLAPVSTALIPDMQLPPFEYVPLDPSTGAPTAGAPPLTIPRSLPHLSGFNHFALEAGHGGLVSWYNTQFYNGWGDASNPALWEAIAAAGWAPRKLVLGVLTNQGNGGSGYVATGVLEAVVRELRAKYPPPAAATPQGVGSGANRTFAGVMGWEYFNAGGTDGFRPWEWAKRIGRAVRSSTVEPWGAQSGSGLAGAGAGAEPPVPWPEQVKQLMELGFARPNAVAALNATDGNVEMAAGLLFEQ</sequence>
<dbReference type="PROSITE" id="PS01095">
    <property type="entry name" value="GH18_1"/>
    <property type="match status" value="1"/>
</dbReference>
<dbReference type="SUPFAM" id="SSF46934">
    <property type="entry name" value="UBA-like"/>
    <property type="match status" value="1"/>
</dbReference>
<evidence type="ECO:0000256" key="10">
    <source>
        <dbReference type="SAM" id="MobiDB-lite"/>
    </source>
</evidence>
<dbReference type="InterPro" id="IPR017853">
    <property type="entry name" value="GH"/>
</dbReference>
<dbReference type="Pfam" id="PF00627">
    <property type="entry name" value="UBA"/>
    <property type="match status" value="1"/>
</dbReference>
<dbReference type="PROSITE" id="PS51910">
    <property type="entry name" value="GH18_2"/>
    <property type="match status" value="1"/>
</dbReference>
<evidence type="ECO:0000256" key="3">
    <source>
        <dbReference type="ARBA" id="ARBA00022801"/>
    </source>
</evidence>
<evidence type="ECO:0000259" key="12">
    <source>
        <dbReference type="PROSITE" id="PS51910"/>
    </source>
</evidence>
<feature type="domain" description="UBA" evidence="11">
    <location>
        <begin position="383"/>
        <end position="422"/>
    </location>
</feature>
<evidence type="ECO:0000256" key="6">
    <source>
        <dbReference type="ARBA" id="ARBA00023295"/>
    </source>
</evidence>
<dbReference type="Gene3D" id="3.20.20.80">
    <property type="entry name" value="Glycosidases"/>
    <property type="match status" value="1"/>
</dbReference>
<feature type="region of interest" description="Disordered" evidence="10">
    <location>
        <begin position="361"/>
        <end position="380"/>
    </location>
</feature>
<dbReference type="SMART" id="SM00165">
    <property type="entry name" value="UBA"/>
    <property type="match status" value="1"/>
</dbReference>
<dbReference type="InterPro" id="IPR001579">
    <property type="entry name" value="Glyco_hydro_18_chit_AS"/>
</dbReference>
<dbReference type="PROSITE" id="PS50030">
    <property type="entry name" value="UBA"/>
    <property type="match status" value="1"/>
</dbReference>
<dbReference type="GO" id="GO:0000272">
    <property type="term" value="P:polysaccharide catabolic process"/>
    <property type="evidence" value="ECO:0007669"/>
    <property type="project" value="UniProtKB-KW"/>
</dbReference>
<keyword evidence="3 8" id="KW-0378">Hydrolase</keyword>